<dbReference type="PANTHER" id="PTHR22916">
    <property type="entry name" value="GLYCOSYLTRANSFERASE"/>
    <property type="match status" value="1"/>
</dbReference>
<dbReference type="SUPFAM" id="SSF53448">
    <property type="entry name" value="Nucleotide-diphospho-sugar transferases"/>
    <property type="match status" value="1"/>
</dbReference>
<evidence type="ECO:0000313" key="2">
    <source>
        <dbReference type="EMBL" id="GCB34733.1"/>
    </source>
</evidence>
<dbReference type="EMBL" id="BHWB01000004">
    <property type="protein sequence ID" value="GCB34733.1"/>
    <property type="molecule type" value="Genomic_DNA"/>
</dbReference>
<protein>
    <submittedName>
        <fullName evidence="2">Glycosyl transferase</fullName>
    </submittedName>
</protein>
<dbReference type="InterPro" id="IPR029044">
    <property type="entry name" value="Nucleotide-diphossugar_trans"/>
</dbReference>
<evidence type="ECO:0000313" key="3">
    <source>
        <dbReference type="Proteomes" id="UP000288079"/>
    </source>
</evidence>
<gene>
    <name evidence="2" type="ORF">KGMB02408_16780</name>
</gene>
<dbReference type="OrthoDB" id="199095at2"/>
<organism evidence="2 3">
    <name type="scientific">Bacteroides faecalis</name>
    <dbReference type="NCBI Taxonomy" id="2447885"/>
    <lineage>
        <taxon>Bacteria</taxon>
        <taxon>Pseudomonadati</taxon>
        <taxon>Bacteroidota</taxon>
        <taxon>Bacteroidia</taxon>
        <taxon>Bacteroidales</taxon>
        <taxon>Bacteroidaceae</taxon>
        <taxon>Bacteroides</taxon>
    </lineage>
</organism>
<dbReference type="Pfam" id="PF00535">
    <property type="entry name" value="Glycos_transf_2"/>
    <property type="match status" value="1"/>
</dbReference>
<dbReference type="AlphaFoldDB" id="A0A401LTE6"/>
<comment type="caution">
    <text evidence="2">The sequence shown here is derived from an EMBL/GenBank/DDBJ whole genome shotgun (WGS) entry which is preliminary data.</text>
</comment>
<keyword evidence="3" id="KW-1185">Reference proteome</keyword>
<reference evidence="2 3" key="1">
    <citation type="submission" date="2018-10" db="EMBL/GenBank/DDBJ databases">
        <title>Draft Genome Sequence of Bacteroides sp. KCTC 15687.</title>
        <authorList>
            <person name="Yu S.Y."/>
            <person name="Kim J.S."/>
            <person name="Oh B.S."/>
            <person name="Park S.H."/>
            <person name="Kang S.W."/>
            <person name="Park J.E."/>
            <person name="Choi S.H."/>
            <person name="Han K.I."/>
            <person name="Lee K.C."/>
            <person name="Eom M.K."/>
            <person name="Suh M.K."/>
            <person name="Lee D.H."/>
            <person name="Yoon H."/>
            <person name="Kim B."/>
            <person name="Yang S.J."/>
            <person name="Lee J.S."/>
            <person name="Lee J.H."/>
        </authorList>
    </citation>
    <scope>NUCLEOTIDE SEQUENCE [LARGE SCALE GENOMIC DNA]</scope>
    <source>
        <strain evidence="2 3">KCTC 15687</strain>
    </source>
</reference>
<evidence type="ECO:0000259" key="1">
    <source>
        <dbReference type="Pfam" id="PF00535"/>
    </source>
</evidence>
<dbReference type="Proteomes" id="UP000288079">
    <property type="component" value="Unassembled WGS sequence"/>
</dbReference>
<name>A0A401LTE6_9BACE</name>
<dbReference type="RefSeq" id="WP_125040872.1">
    <property type="nucleotide sequence ID" value="NZ_BHWB01000004.1"/>
</dbReference>
<sequence length="339" mass="39640">MDNEVCDINSIPEVTVLIIIYNQGQYIKQTIDSILSQKTDFSFEIVVADDCSTDCTRQICELYQNNYPYLINYVRREKNLGLIGNLFTAFFNECRGRYIATCAGDDYWIDEYKLQKQYVILNSRPDISVVLTGYRKFFEESGTFLDINKWESPLLRTKGKKMIKSVLYENFSFFPVVSSILFRNKETIQMLKKCKSLYSGERVPGEAMILLSIFALNGKYAFLEDLTTVYRIRKGSLSHTDSIKHKIDFAIRYSIQKMDVAEYFNLAATVKYKLVIKFVFQYLYIYQDGFSSEFIEILNKYSNEKRSVCLKRAITTILLLSKSKVLRDLFLIILNFKNR</sequence>
<feature type="domain" description="Glycosyltransferase 2-like" evidence="1">
    <location>
        <begin position="15"/>
        <end position="170"/>
    </location>
</feature>
<keyword evidence="2" id="KW-0808">Transferase</keyword>
<dbReference type="InterPro" id="IPR001173">
    <property type="entry name" value="Glyco_trans_2-like"/>
</dbReference>
<accession>A0A401LTE6</accession>
<proteinExistence type="predicted"/>
<dbReference type="GO" id="GO:0016758">
    <property type="term" value="F:hexosyltransferase activity"/>
    <property type="evidence" value="ECO:0007669"/>
    <property type="project" value="UniProtKB-ARBA"/>
</dbReference>
<dbReference type="Gene3D" id="3.90.550.10">
    <property type="entry name" value="Spore Coat Polysaccharide Biosynthesis Protein SpsA, Chain A"/>
    <property type="match status" value="1"/>
</dbReference>
<dbReference type="PANTHER" id="PTHR22916:SF3">
    <property type="entry name" value="UDP-GLCNAC:BETAGAL BETA-1,3-N-ACETYLGLUCOSAMINYLTRANSFERASE-LIKE PROTEIN 1"/>
    <property type="match status" value="1"/>
</dbReference>